<evidence type="ECO:0000313" key="3">
    <source>
        <dbReference type="Proteomes" id="UP000886523"/>
    </source>
</evidence>
<dbReference type="EMBL" id="MU129235">
    <property type="protein sequence ID" value="KAF9504353.1"/>
    <property type="molecule type" value="Genomic_DNA"/>
</dbReference>
<sequence>MHVGWWEVGETAKFGEWKGRAGPIACCGGGHENEGDCENKGDCESERGDHESVGDGPESEKCCHQSGDGDHESEERGHESEREVGNETDYLKVPQKHHEFWFGLRDSGNMIQYEDAGGTAHDVGGRLDEDMGQKAKAGNPGEMTSGGVEDLQWGGDLGAGVRSLGVMGEYSGVWGHKPSGPCDVTCG</sequence>
<evidence type="ECO:0000256" key="1">
    <source>
        <dbReference type="SAM" id="MobiDB-lite"/>
    </source>
</evidence>
<organism evidence="2 3">
    <name type="scientific">Hydnum rufescens UP504</name>
    <dbReference type="NCBI Taxonomy" id="1448309"/>
    <lineage>
        <taxon>Eukaryota</taxon>
        <taxon>Fungi</taxon>
        <taxon>Dikarya</taxon>
        <taxon>Basidiomycota</taxon>
        <taxon>Agaricomycotina</taxon>
        <taxon>Agaricomycetes</taxon>
        <taxon>Cantharellales</taxon>
        <taxon>Hydnaceae</taxon>
        <taxon>Hydnum</taxon>
    </lineage>
</organism>
<accession>A0A9P6DMQ5</accession>
<gene>
    <name evidence="2" type="ORF">BS47DRAFT_1368851</name>
</gene>
<dbReference type="AlphaFoldDB" id="A0A9P6DMQ5"/>
<feature type="region of interest" description="Disordered" evidence="1">
    <location>
        <begin position="28"/>
        <end position="91"/>
    </location>
</feature>
<feature type="compositionally biased region" description="Basic and acidic residues" evidence="1">
    <location>
        <begin position="31"/>
        <end position="85"/>
    </location>
</feature>
<name>A0A9P6DMQ5_9AGAM</name>
<reference evidence="2" key="1">
    <citation type="journal article" date="2020" name="Nat. Commun.">
        <title>Large-scale genome sequencing of mycorrhizal fungi provides insights into the early evolution of symbiotic traits.</title>
        <authorList>
            <person name="Miyauchi S."/>
            <person name="Kiss E."/>
            <person name="Kuo A."/>
            <person name="Drula E."/>
            <person name="Kohler A."/>
            <person name="Sanchez-Garcia M."/>
            <person name="Morin E."/>
            <person name="Andreopoulos B."/>
            <person name="Barry K.W."/>
            <person name="Bonito G."/>
            <person name="Buee M."/>
            <person name="Carver A."/>
            <person name="Chen C."/>
            <person name="Cichocki N."/>
            <person name="Clum A."/>
            <person name="Culley D."/>
            <person name="Crous P.W."/>
            <person name="Fauchery L."/>
            <person name="Girlanda M."/>
            <person name="Hayes R.D."/>
            <person name="Keri Z."/>
            <person name="LaButti K."/>
            <person name="Lipzen A."/>
            <person name="Lombard V."/>
            <person name="Magnuson J."/>
            <person name="Maillard F."/>
            <person name="Murat C."/>
            <person name="Nolan M."/>
            <person name="Ohm R.A."/>
            <person name="Pangilinan J."/>
            <person name="Pereira M.F."/>
            <person name="Perotto S."/>
            <person name="Peter M."/>
            <person name="Pfister S."/>
            <person name="Riley R."/>
            <person name="Sitrit Y."/>
            <person name="Stielow J.B."/>
            <person name="Szollosi G."/>
            <person name="Zifcakova L."/>
            <person name="Stursova M."/>
            <person name="Spatafora J.W."/>
            <person name="Tedersoo L."/>
            <person name="Vaario L.M."/>
            <person name="Yamada A."/>
            <person name="Yan M."/>
            <person name="Wang P."/>
            <person name="Xu J."/>
            <person name="Bruns T."/>
            <person name="Baldrian P."/>
            <person name="Vilgalys R."/>
            <person name="Dunand C."/>
            <person name="Henrissat B."/>
            <person name="Grigoriev I.V."/>
            <person name="Hibbett D."/>
            <person name="Nagy L.G."/>
            <person name="Martin F.M."/>
        </authorList>
    </citation>
    <scope>NUCLEOTIDE SEQUENCE</scope>
    <source>
        <strain evidence="2">UP504</strain>
    </source>
</reference>
<protein>
    <submittedName>
        <fullName evidence="2">Uncharacterized protein</fullName>
    </submittedName>
</protein>
<keyword evidence="3" id="KW-1185">Reference proteome</keyword>
<comment type="caution">
    <text evidence="2">The sequence shown here is derived from an EMBL/GenBank/DDBJ whole genome shotgun (WGS) entry which is preliminary data.</text>
</comment>
<dbReference type="Proteomes" id="UP000886523">
    <property type="component" value="Unassembled WGS sequence"/>
</dbReference>
<evidence type="ECO:0000313" key="2">
    <source>
        <dbReference type="EMBL" id="KAF9504353.1"/>
    </source>
</evidence>
<proteinExistence type="predicted"/>